<dbReference type="STRING" id="319970.RV00_GL002257"/>
<dbReference type="Gene3D" id="2.30.110.10">
    <property type="entry name" value="Electron Transport, Fmn-binding Protein, Chain A"/>
    <property type="match status" value="1"/>
</dbReference>
<reference evidence="1 2" key="1">
    <citation type="submission" date="2014-12" db="EMBL/GenBank/DDBJ databases">
        <title>Draft genome sequences of 29 type strains of Enterococci.</title>
        <authorList>
            <person name="Zhong Z."/>
            <person name="Sun Z."/>
            <person name="Liu W."/>
            <person name="Zhang W."/>
            <person name="Zhang H."/>
        </authorList>
    </citation>
    <scope>NUCLEOTIDE SEQUENCE [LARGE SCALE GENOMIC DNA]</scope>
    <source>
        <strain evidence="1 2">DSM 22802</strain>
    </source>
</reference>
<evidence type="ECO:0000313" key="1">
    <source>
        <dbReference type="EMBL" id="OJG36113.1"/>
    </source>
</evidence>
<sequence length="135" mass="15562">MDRNMEELLASADTFTLTTIDSRGFPHPIAVSAPLERNGFYYFKFYINGEGRTAENIRQNRSGSLFCFNKETHESIALKGYFLIEELVEYKLLAAQLNEFQKGLNYEHPVIAIFETLSAKHYENMHGEFVDVPDK</sequence>
<name>A0A1L8SVX3_9ENTE</name>
<dbReference type="EMBL" id="JXKM01000004">
    <property type="protein sequence ID" value="OJG36113.1"/>
    <property type="molecule type" value="Genomic_DNA"/>
</dbReference>
<organism evidence="1 2">
    <name type="scientific">Enterococcus devriesei</name>
    <dbReference type="NCBI Taxonomy" id="319970"/>
    <lineage>
        <taxon>Bacteria</taxon>
        <taxon>Bacillati</taxon>
        <taxon>Bacillota</taxon>
        <taxon>Bacilli</taxon>
        <taxon>Lactobacillales</taxon>
        <taxon>Enterococcaceae</taxon>
        <taxon>Enterococcus</taxon>
    </lineage>
</organism>
<dbReference type="OrthoDB" id="2308065at2"/>
<dbReference type="AlphaFoldDB" id="A0A1L8SVX3"/>
<accession>A0A1L8SVX3</accession>
<evidence type="ECO:0000313" key="2">
    <source>
        <dbReference type="Proteomes" id="UP000183700"/>
    </source>
</evidence>
<proteinExistence type="predicted"/>
<dbReference type="Proteomes" id="UP000183700">
    <property type="component" value="Unassembled WGS sequence"/>
</dbReference>
<keyword evidence="2" id="KW-1185">Reference proteome</keyword>
<comment type="caution">
    <text evidence="1">The sequence shown here is derived from an EMBL/GenBank/DDBJ whole genome shotgun (WGS) entry which is preliminary data.</text>
</comment>
<dbReference type="InterPro" id="IPR012349">
    <property type="entry name" value="Split_barrel_FMN-bd"/>
</dbReference>
<protein>
    <submittedName>
        <fullName evidence="1">Uncharacterized protein</fullName>
    </submittedName>
</protein>
<gene>
    <name evidence="1" type="ORF">RV00_GL002257</name>
</gene>
<dbReference type="RefSeq" id="WP_071862062.1">
    <property type="nucleotide sequence ID" value="NZ_CAURXW010000002.1"/>
</dbReference>
<dbReference type="SUPFAM" id="SSF50475">
    <property type="entry name" value="FMN-binding split barrel"/>
    <property type="match status" value="1"/>
</dbReference>